<protein>
    <submittedName>
        <fullName evidence="6">TetR/AcrR family transcriptional regulator</fullName>
    </submittedName>
</protein>
<dbReference type="PANTHER" id="PTHR30055:SF234">
    <property type="entry name" value="HTH-TYPE TRANSCRIPTIONAL REGULATOR BETI"/>
    <property type="match status" value="1"/>
</dbReference>
<evidence type="ECO:0000256" key="4">
    <source>
        <dbReference type="PROSITE-ProRule" id="PRU00335"/>
    </source>
</evidence>
<evidence type="ECO:0000256" key="3">
    <source>
        <dbReference type="ARBA" id="ARBA00023163"/>
    </source>
</evidence>
<evidence type="ECO:0000313" key="6">
    <source>
        <dbReference type="EMBL" id="MFD2800867.1"/>
    </source>
</evidence>
<dbReference type="PANTHER" id="PTHR30055">
    <property type="entry name" value="HTH-TYPE TRANSCRIPTIONAL REGULATOR RUTR"/>
    <property type="match status" value="1"/>
</dbReference>
<dbReference type="InterPro" id="IPR009057">
    <property type="entry name" value="Homeodomain-like_sf"/>
</dbReference>
<dbReference type="Proteomes" id="UP001597478">
    <property type="component" value="Unassembled WGS sequence"/>
</dbReference>
<accession>A0ABW5WAV3</accession>
<evidence type="ECO:0000256" key="2">
    <source>
        <dbReference type="ARBA" id="ARBA00023125"/>
    </source>
</evidence>
<dbReference type="Gene3D" id="1.10.357.10">
    <property type="entry name" value="Tetracycline Repressor, domain 2"/>
    <property type="match status" value="1"/>
</dbReference>
<keyword evidence="7" id="KW-1185">Reference proteome</keyword>
<dbReference type="SUPFAM" id="SSF46689">
    <property type="entry name" value="Homeodomain-like"/>
    <property type="match status" value="1"/>
</dbReference>
<dbReference type="PRINTS" id="PR00455">
    <property type="entry name" value="HTHTETR"/>
</dbReference>
<organism evidence="6 7">
    <name type="scientific">Prauserella oleivorans</name>
    <dbReference type="NCBI Taxonomy" id="1478153"/>
    <lineage>
        <taxon>Bacteria</taxon>
        <taxon>Bacillati</taxon>
        <taxon>Actinomycetota</taxon>
        <taxon>Actinomycetes</taxon>
        <taxon>Pseudonocardiales</taxon>
        <taxon>Pseudonocardiaceae</taxon>
        <taxon>Prauserella</taxon>
    </lineage>
</organism>
<dbReference type="PROSITE" id="PS50977">
    <property type="entry name" value="HTH_TETR_2"/>
    <property type="match status" value="1"/>
</dbReference>
<evidence type="ECO:0000256" key="1">
    <source>
        <dbReference type="ARBA" id="ARBA00023015"/>
    </source>
</evidence>
<comment type="caution">
    <text evidence="6">The sequence shown here is derived from an EMBL/GenBank/DDBJ whole genome shotgun (WGS) entry which is preliminary data.</text>
</comment>
<dbReference type="EMBL" id="JBHUOF010000021">
    <property type="protein sequence ID" value="MFD2800867.1"/>
    <property type="molecule type" value="Genomic_DNA"/>
</dbReference>
<sequence>MPSKPTAARATSERLLDVAESLLLEHGYDQVSVRAVNAAAGMNPAAVHYHFGSKEALVGALLERRLAPLWQDQLAELTARRRHGDPPGVAELVDVVLTPLAELTRDPRGRLHLQLLARVVLHRWDVGFASQWFGLGPWVSLLRAVRADLSTAEAGRRWLLTFDLVLHTLAAPDTTAPPGRAAFRTLRSFVIAGLDAP</sequence>
<dbReference type="Pfam" id="PF00440">
    <property type="entry name" value="TetR_N"/>
    <property type="match status" value="1"/>
</dbReference>
<feature type="DNA-binding region" description="H-T-H motif" evidence="4">
    <location>
        <begin position="32"/>
        <end position="51"/>
    </location>
</feature>
<dbReference type="InterPro" id="IPR050109">
    <property type="entry name" value="HTH-type_TetR-like_transc_reg"/>
</dbReference>
<feature type="domain" description="HTH tetR-type" evidence="5">
    <location>
        <begin position="9"/>
        <end position="69"/>
    </location>
</feature>
<keyword evidence="2 4" id="KW-0238">DNA-binding</keyword>
<evidence type="ECO:0000313" key="7">
    <source>
        <dbReference type="Proteomes" id="UP001597478"/>
    </source>
</evidence>
<keyword evidence="3" id="KW-0804">Transcription</keyword>
<dbReference type="InterPro" id="IPR001647">
    <property type="entry name" value="HTH_TetR"/>
</dbReference>
<gene>
    <name evidence="6" type="ORF">ACFS2C_15855</name>
</gene>
<evidence type="ECO:0000259" key="5">
    <source>
        <dbReference type="PROSITE" id="PS50977"/>
    </source>
</evidence>
<keyword evidence="1" id="KW-0805">Transcription regulation</keyword>
<dbReference type="RefSeq" id="WP_377390707.1">
    <property type="nucleotide sequence ID" value="NZ_JBHSAN010000024.1"/>
</dbReference>
<proteinExistence type="predicted"/>
<reference evidence="7" key="1">
    <citation type="journal article" date="2019" name="Int. J. Syst. Evol. Microbiol.">
        <title>The Global Catalogue of Microorganisms (GCM) 10K type strain sequencing project: providing services to taxonomists for standard genome sequencing and annotation.</title>
        <authorList>
            <consortium name="The Broad Institute Genomics Platform"/>
            <consortium name="The Broad Institute Genome Sequencing Center for Infectious Disease"/>
            <person name="Wu L."/>
            <person name="Ma J."/>
        </authorList>
    </citation>
    <scope>NUCLEOTIDE SEQUENCE [LARGE SCALE GENOMIC DNA]</scope>
    <source>
        <strain evidence="7">IBRC-M 10906</strain>
    </source>
</reference>
<name>A0ABW5WAV3_9PSEU</name>